<organism evidence="1 2">
    <name type="scientific">Pochonia chlamydosporia 170</name>
    <dbReference type="NCBI Taxonomy" id="1380566"/>
    <lineage>
        <taxon>Eukaryota</taxon>
        <taxon>Fungi</taxon>
        <taxon>Dikarya</taxon>
        <taxon>Ascomycota</taxon>
        <taxon>Pezizomycotina</taxon>
        <taxon>Sordariomycetes</taxon>
        <taxon>Hypocreomycetidae</taxon>
        <taxon>Hypocreales</taxon>
        <taxon>Clavicipitaceae</taxon>
        <taxon>Pochonia</taxon>
    </lineage>
</organism>
<name>A0A179FBT3_METCM</name>
<comment type="caution">
    <text evidence="1">The sequence shown here is derived from an EMBL/GenBank/DDBJ whole genome shotgun (WGS) entry which is preliminary data.</text>
</comment>
<dbReference type="KEGG" id="pchm:VFPPC_08939"/>
<keyword evidence="2" id="KW-1185">Reference proteome</keyword>
<accession>A0A179FBT3</accession>
<gene>
    <name evidence="1" type="ORF">VFPPC_08939</name>
</gene>
<evidence type="ECO:0000313" key="1">
    <source>
        <dbReference type="EMBL" id="OAQ63025.1"/>
    </source>
</evidence>
<reference evidence="1 2" key="1">
    <citation type="journal article" date="2016" name="PLoS Pathog.">
        <title>Biosynthesis of antibiotic leucinostatins in bio-control fungus Purpureocillium lilacinum and their inhibition on phytophthora revealed by genome mining.</title>
        <authorList>
            <person name="Wang G."/>
            <person name="Liu Z."/>
            <person name="Lin R."/>
            <person name="Li E."/>
            <person name="Mao Z."/>
            <person name="Ling J."/>
            <person name="Yang Y."/>
            <person name="Yin W.B."/>
            <person name="Xie B."/>
        </authorList>
    </citation>
    <scope>NUCLEOTIDE SEQUENCE [LARGE SCALE GENOMIC DNA]</scope>
    <source>
        <strain evidence="1">170</strain>
    </source>
</reference>
<dbReference type="GeneID" id="28851548"/>
<dbReference type="OrthoDB" id="5346581at2759"/>
<dbReference type="EMBL" id="LSBJ02000006">
    <property type="protein sequence ID" value="OAQ63025.1"/>
    <property type="molecule type" value="Genomic_DNA"/>
</dbReference>
<proteinExistence type="predicted"/>
<dbReference type="STRING" id="1380566.A0A179FBT3"/>
<sequence length="372" mass="43084">MQPPPPLFHVPHPELLERAEEPKSATPELLDVEHLACLKTAIANILDTNIAEQTFSQIVDGLPTKSSFWELHYTSKDLGHPVAQHESLCEGILEKTRQFRADFDPLSLRFEPSTLGVYQNSPYGSRAFALALVELIAVACHQIAASLYQLGDGIHTKEYASWLAEETILYDNGHEKYKYYPLEPPAPFYHDQYFIHEQYPQGVADMVGYWAETMIFGGVVLFDRSDCDPDIKHVYIHEGRLRGPKTIYPLTSQQFDEMMAFLLPQGETPTCPLPIHGSPENRPRYDPYHAMKYFKIYRNRYERILPPKFWRKDVFSSRDYPELDDRRYLLLHLYEVGAGEVERDDELVKFYEDRLKWISPSSPLWSMGGDYD</sequence>
<evidence type="ECO:0000313" key="2">
    <source>
        <dbReference type="Proteomes" id="UP000078397"/>
    </source>
</evidence>
<protein>
    <submittedName>
        <fullName evidence="1">Uncharacterized protein</fullName>
    </submittedName>
</protein>
<dbReference type="RefSeq" id="XP_018140605.1">
    <property type="nucleotide sequence ID" value="XM_018287554.1"/>
</dbReference>
<dbReference type="Proteomes" id="UP000078397">
    <property type="component" value="Unassembled WGS sequence"/>
</dbReference>
<dbReference type="AlphaFoldDB" id="A0A179FBT3"/>